<dbReference type="GO" id="GO:0019843">
    <property type="term" value="F:rRNA binding"/>
    <property type="evidence" value="ECO:0007669"/>
    <property type="project" value="UniProtKB-UniRule"/>
</dbReference>
<dbReference type="PRINTS" id="PR00062">
    <property type="entry name" value="RIBOSOMALL20"/>
</dbReference>
<comment type="similarity">
    <text evidence="1 8 9">Belongs to the bacterial ribosomal protein bL20 family.</text>
</comment>
<keyword evidence="2 8" id="KW-0699">rRNA-binding</keyword>
<dbReference type="GO" id="GO:0000027">
    <property type="term" value="P:ribosomal large subunit assembly"/>
    <property type="evidence" value="ECO:0007669"/>
    <property type="project" value="UniProtKB-UniRule"/>
</dbReference>
<keyword evidence="5 8" id="KW-0687">Ribonucleoprotein</keyword>
<dbReference type="Gene3D" id="1.10.1900.20">
    <property type="entry name" value="Ribosomal protein L20"/>
    <property type="match status" value="1"/>
</dbReference>
<dbReference type="InterPro" id="IPR049946">
    <property type="entry name" value="RIBOSOMAL_L20_CS"/>
</dbReference>
<comment type="function">
    <text evidence="6 8 9">Binds directly to 23S ribosomal RNA and is necessary for the in vitro assembly process of the 50S ribosomal subunit. It is not involved in the protein synthesizing functions of that subunit.</text>
</comment>
<keyword evidence="4 8" id="KW-0689">Ribosomal protein</keyword>
<evidence type="ECO:0000256" key="1">
    <source>
        <dbReference type="ARBA" id="ARBA00007698"/>
    </source>
</evidence>
<reference evidence="12" key="2">
    <citation type="submission" date="2016-01" db="EMBL/GenBank/DDBJ databases">
        <title>Six Aerococcus type strain genome sequencing and assembly using PacBio and Illumina Hiseq.</title>
        <authorList>
            <person name="Carkaci D."/>
            <person name="Dargis R."/>
            <person name="Nielsen X.C."/>
            <person name="Skovgaard O."/>
            <person name="Fuursted K."/>
            <person name="Christensen J.J."/>
        </authorList>
    </citation>
    <scope>NUCLEOTIDE SEQUENCE [LARGE SCALE GENOMIC DNA]</scope>
    <source>
        <strain evidence="12">CCUG43001</strain>
    </source>
</reference>
<dbReference type="RefSeq" id="WP_067975321.1">
    <property type="nucleotide sequence ID" value="NZ_CAJHKM010000002.1"/>
</dbReference>
<dbReference type="EMBL" id="PKGY01000001">
    <property type="protein sequence ID" value="PKZ23502.1"/>
    <property type="molecule type" value="Genomic_DNA"/>
</dbReference>
<evidence type="ECO:0000256" key="2">
    <source>
        <dbReference type="ARBA" id="ARBA00022730"/>
    </source>
</evidence>
<dbReference type="InterPro" id="IPR035566">
    <property type="entry name" value="Ribosomal_protein_bL20_C"/>
</dbReference>
<gene>
    <name evidence="8" type="primary">rplT</name>
    <name evidence="10" type="ORF">AWM72_06945</name>
    <name evidence="11" type="ORF">CYJ28_02810</name>
</gene>
<protein>
    <recommendedName>
        <fullName evidence="7 8">Large ribosomal subunit protein bL20</fullName>
    </recommendedName>
</protein>
<evidence type="ECO:0000256" key="4">
    <source>
        <dbReference type="ARBA" id="ARBA00022980"/>
    </source>
</evidence>
<dbReference type="PROSITE" id="PS00937">
    <property type="entry name" value="RIBOSOMAL_L20"/>
    <property type="match status" value="1"/>
</dbReference>
<reference evidence="10 12" key="1">
    <citation type="journal article" date="2016" name="Genome Announc.">
        <title>Complete Genome Sequences of Aerococcus christensenii CCUG 28831T, Aerococcus sanguinicola CCUG 43001T, Aerococcus urinae CCUG 36881T, Aerococcus urinaeequi CCUG 28094T, Aerococcus urinaehominis CCUG 42038 BT, and Aerococcus viridans CCUG 4311T.</title>
        <authorList>
            <person name="Carkaci D."/>
            <person name="Dargis R."/>
            <person name="Nielsen X.C."/>
            <person name="Skovgaard O."/>
            <person name="Fuursted K."/>
            <person name="Christensen J.J."/>
        </authorList>
    </citation>
    <scope>NUCLEOTIDE SEQUENCE [LARGE SCALE GENOMIC DNA]</scope>
    <source>
        <strain evidence="10 12">CCUG43001</strain>
    </source>
</reference>
<dbReference type="HAMAP" id="MF_00382">
    <property type="entry name" value="Ribosomal_bL20"/>
    <property type="match status" value="1"/>
</dbReference>
<dbReference type="OrthoDB" id="9808966at2"/>
<dbReference type="Proteomes" id="UP000069912">
    <property type="component" value="Chromosome"/>
</dbReference>
<keyword evidence="3 8" id="KW-0694">RNA-binding</keyword>
<keyword evidence="12" id="KW-1185">Reference proteome</keyword>
<evidence type="ECO:0000313" key="10">
    <source>
        <dbReference type="EMBL" id="AMB94502.1"/>
    </source>
</evidence>
<dbReference type="FunFam" id="1.10.1900.20:FF:000001">
    <property type="entry name" value="50S ribosomal protein L20"/>
    <property type="match status" value="1"/>
</dbReference>
<dbReference type="InterPro" id="IPR005813">
    <property type="entry name" value="Ribosomal_bL20"/>
</dbReference>
<reference evidence="11 13" key="3">
    <citation type="submission" date="2017-12" db="EMBL/GenBank/DDBJ databases">
        <title>Phylogenetic diversity of female urinary microbiome.</title>
        <authorList>
            <person name="Thomas-White K."/>
            <person name="Wolfe A.J."/>
        </authorList>
    </citation>
    <scope>NUCLEOTIDE SEQUENCE [LARGE SCALE GENOMIC DNA]</scope>
    <source>
        <strain evidence="11 13">UMB0139</strain>
    </source>
</reference>
<evidence type="ECO:0000256" key="9">
    <source>
        <dbReference type="RuleBase" id="RU000560"/>
    </source>
</evidence>
<dbReference type="NCBIfam" id="TIGR01032">
    <property type="entry name" value="rplT_bact"/>
    <property type="match status" value="1"/>
</dbReference>
<dbReference type="PANTHER" id="PTHR10986">
    <property type="entry name" value="39S RIBOSOMAL PROTEIN L20"/>
    <property type="match status" value="1"/>
</dbReference>
<dbReference type="Gene3D" id="6.10.160.10">
    <property type="match status" value="1"/>
</dbReference>
<evidence type="ECO:0000313" key="13">
    <source>
        <dbReference type="Proteomes" id="UP000234239"/>
    </source>
</evidence>
<name>A0A0X8FBY3_9LACT</name>
<accession>A0A0X8FBY3</accession>
<dbReference type="Proteomes" id="UP000234239">
    <property type="component" value="Unassembled WGS sequence"/>
</dbReference>
<dbReference type="GO" id="GO:1990904">
    <property type="term" value="C:ribonucleoprotein complex"/>
    <property type="evidence" value="ECO:0007669"/>
    <property type="project" value="UniProtKB-KW"/>
</dbReference>
<proteinExistence type="inferred from homology"/>
<dbReference type="GO" id="GO:0003735">
    <property type="term" value="F:structural constituent of ribosome"/>
    <property type="evidence" value="ECO:0007669"/>
    <property type="project" value="InterPro"/>
</dbReference>
<evidence type="ECO:0000256" key="5">
    <source>
        <dbReference type="ARBA" id="ARBA00023274"/>
    </source>
</evidence>
<dbReference type="GO" id="GO:0005840">
    <property type="term" value="C:ribosome"/>
    <property type="evidence" value="ECO:0007669"/>
    <property type="project" value="UniProtKB-KW"/>
</dbReference>
<sequence length="119" mass="13687">MARVKGGTVSRKRRKKYIKLAKGYYGSKSVNYKMAKQAVMKSYMYAYRDRRQKKRDFRRLWITRINAQARVNGLSYSKLINGLKQAGIEINRKMLADLAVNDADAFASICDQAKAALEK</sequence>
<evidence type="ECO:0000256" key="8">
    <source>
        <dbReference type="HAMAP-Rule" id="MF_00382"/>
    </source>
</evidence>
<evidence type="ECO:0000256" key="3">
    <source>
        <dbReference type="ARBA" id="ARBA00022884"/>
    </source>
</evidence>
<evidence type="ECO:0000313" key="11">
    <source>
        <dbReference type="EMBL" id="PKZ23502.1"/>
    </source>
</evidence>
<evidence type="ECO:0000313" key="12">
    <source>
        <dbReference type="Proteomes" id="UP000069912"/>
    </source>
</evidence>
<dbReference type="SUPFAM" id="SSF74731">
    <property type="entry name" value="Ribosomal protein L20"/>
    <property type="match status" value="1"/>
</dbReference>
<organism evidence="10 12">
    <name type="scientific">Aerococcus sanguinicola</name>
    <dbReference type="NCBI Taxonomy" id="119206"/>
    <lineage>
        <taxon>Bacteria</taxon>
        <taxon>Bacillati</taxon>
        <taxon>Bacillota</taxon>
        <taxon>Bacilli</taxon>
        <taxon>Lactobacillales</taxon>
        <taxon>Aerococcaceae</taxon>
        <taxon>Aerococcus</taxon>
    </lineage>
</organism>
<dbReference type="KEGG" id="asan:AWM72_06945"/>
<dbReference type="EMBL" id="CP014160">
    <property type="protein sequence ID" value="AMB94502.1"/>
    <property type="molecule type" value="Genomic_DNA"/>
</dbReference>
<dbReference type="GO" id="GO:0006412">
    <property type="term" value="P:translation"/>
    <property type="evidence" value="ECO:0007669"/>
    <property type="project" value="InterPro"/>
</dbReference>
<dbReference type="AlphaFoldDB" id="A0A0X8FBY3"/>
<dbReference type="Pfam" id="PF00453">
    <property type="entry name" value="Ribosomal_L20"/>
    <property type="match status" value="1"/>
</dbReference>
<dbReference type="GeneID" id="92903801"/>
<dbReference type="CDD" id="cd07026">
    <property type="entry name" value="Ribosomal_L20"/>
    <property type="match status" value="1"/>
</dbReference>
<evidence type="ECO:0000256" key="7">
    <source>
        <dbReference type="ARBA" id="ARBA00035172"/>
    </source>
</evidence>
<evidence type="ECO:0000256" key="6">
    <source>
        <dbReference type="ARBA" id="ARBA00024775"/>
    </source>
</evidence>